<dbReference type="GO" id="GO:0005576">
    <property type="term" value="C:extracellular region"/>
    <property type="evidence" value="ECO:0007669"/>
    <property type="project" value="UniProtKB-SubCell"/>
</dbReference>
<evidence type="ECO:0000313" key="8">
    <source>
        <dbReference type="EMBL" id="SEQ25069.1"/>
    </source>
</evidence>
<proteinExistence type="inferred from homology"/>
<accession>A0A1H9EHD6</accession>
<evidence type="ECO:0000256" key="1">
    <source>
        <dbReference type="ARBA" id="ARBA00009764"/>
    </source>
</evidence>
<dbReference type="EMBL" id="FOES01000009">
    <property type="protein sequence ID" value="SEQ25069.1"/>
    <property type="molecule type" value="Genomic_DNA"/>
</dbReference>
<evidence type="ECO:0000256" key="5">
    <source>
        <dbReference type="RuleBase" id="RU362066"/>
    </source>
</evidence>
<organism evidence="8 9">
    <name type="scientific">Piscibacillus halophilus</name>
    <dbReference type="NCBI Taxonomy" id="571933"/>
    <lineage>
        <taxon>Bacteria</taxon>
        <taxon>Bacillati</taxon>
        <taxon>Bacillota</taxon>
        <taxon>Bacilli</taxon>
        <taxon>Bacillales</taxon>
        <taxon>Bacillaceae</taxon>
        <taxon>Piscibacillus</taxon>
    </lineage>
</organism>
<comment type="similarity">
    <text evidence="1 5">Belongs to the FliD family.</text>
</comment>
<dbReference type="Pfam" id="PF07195">
    <property type="entry name" value="FliD_C"/>
    <property type="match status" value="1"/>
</dbReference>
<keyword evidence="3" id="KW-0175">Coiled coil</keyword>
<dbReference type="NCBIfam" id="NF005833">
    <property type="entry name" value="PRK07737.1"/>
    <property type="match status" value="1"/>
</dbReference>
<comment type="subcellular location">
    <subcellularLocation>
        <location evidence="5">Secreted</location>
    </subcellularLocation>
    <subcellularLocation>
        <location evidence="5">Bacterial flagellum</location>
    </subcellularLocation>
</comment>
<gene>
    <name evidence="8" type="ORF">SAMN05216362_10965</name>
</gene>
<dbReference type="GO" id="GO:0009424">
    <property type="term" value="C:bacterial-type flagellum hook"/>
    <property type="evidence" value="ECO:0007669"/>
    <property type="project" value="UniProtKB-UniRule"/>
</dbReference>
<comment type="function">
    <text evidence="5">Required for morphogenesis and for the elongation of the flagellar filament by facilitating polymerization of the flagellin monomers at the tip of growing filament. Forms a capping structure, which prevents flagellin subunits (transported through the central channel of the flagellum) from leaking out without polymerization at the distal end.</text>
</comment>
<sequence>MINNNMRMTGFASGMDINQMVKDLMQAERLPLQKMEQDQLWLTQRRDAYREVNTKLSEFENKFFDMRLSKTYLSKIASSSSDAISVSASNQASDGNYSFQVDQLASAATRYSGVEGTTFGKGYDADQALAAEYVGQEVSFAYHDQSQDSPKTVSFTIQEGDSLNDVLKNISDESGGAVRAFYDQNSDRVFMERTETGDFNKNGLEFEQLSAFFTDTLNIAAEEQGGTDAEFKYNGIAMTSHSNNYQFNGMNLTFNSATDGPVNVSVSQDVDGAVDKITEFVEQYNELIDFMNEKVGEERYRDYPPLTEAQRKEMSEREIELWEERSKSGELRNDGILRSALSGMRSAWYESVDNPNGDLSRMMDVGITTTSNWRQGGKLEVDEQKLREKLEEDPSAVYRLFSNSDEGDSRGILNRVEGVLESTMDRIKDRAGSTAQTDFQYTMGRELKSMAERMANFERRMQQTEQRYWDQFTAMEKAMQRYNQQANYMMQQFGGMQ</sequence>
<keyword evidence="8" id="KW-0966">Cell projection</keyword>
<dbReference type="Proteomes" id="UP000199427">
    <property type="component" value="Unassembled WGS sequence"/>
</dbReference>
<evidence type="ECO:0000256" key="2">
    <source>
        <dbReference type="ARBA" id="ARBA00011255"/>
    </source>
</evidence>
<feature type="domain" description="Flagellar hook-associated protein 2 C-terminal" evidence="7">
    <location>
        <begin position="226"/>
        <end position="484"/>
    </location>
</feature>
<evidence type="ECO:0000313" key="9">
    <source>
        <dbReference type="Proteomes" id="UP000199427"/>
    </source>
</evidence>
<dbReference type="InterPro" id="IPR003481">
    <property type="entry name" value="FliD_N"/>
</dbReference>
<evidence type="ECO:0000259" key="7">
    <source>
        <dbReference type="Pfam" id="PF07195"/>
    </source>
</evidence>
<comment type="subunit">
    <text evidence="2 5">Homopentamer.</text>
</comment>
<dbReference type="GO" id="GO:0071973">
    <property type="term" value="P:bacterial-type flagellum-dependent cell motility"/>
    <property type="evidence" value="ECO:0007669"/>
    <property type="project" value="TreeGrafter"/>
</dbReference>
<keyword evidence="8" id="KW-0969">Cilium</keyword>
<protein>
    <recommendedName>
        <fullName evidence="5">Flagellar hook-associated protein 2</fullName>
        <shortName evidence="5">HAP2</shortName>
    </recommendedName>
    <alternativeName>
        <fullName evidence="5">Flagellar cap protein</fullName>
    </alternativeName>
</protein>
<dbReference type="PANTHER" id="PTHR30288">
    <property type="entry name" value="FLAGELLAR CAP/ASSEMBLY PROTEIN FLID"/>
    <property type="match status" value="1"/>
</dbReference>
<evidence type="ECO:0000256" key="4">
    <source>
        <dbReference type="ARBA" id="ARBA00023143"/>
    </source>
</evidence>
<evidence type="ECO:0000259" key="6">
    <source>
        <dbReference type="Pfam" id="PF02465"/>
    </source>
</evidence>
<feature type="domain" description="Flagellar hook-associated protein 2 N-terminal" evidence="6">
    <location>
        <begin position="13"/>
        <end position="107"/>
    </location>
</feature>
<dbReference type="GO" id="GO:0007155">
    <property type="term" value="P:cell adhesion"/>
    <property type="evidence" value="ECO:0007669"/>
    <property type="project" value="InterPro"/>
</dbReference>
<keyword evidence="9" id="KW-1185">Reference proteome</keyword>
<keyword evidence="8" id="KW-0282">Flagellum</keyword>
<dbReference type="PANTHER" id="PTHR30288:SF0">
    <property type="entry name" value="FLAGELLAR HOOK-ASSOCIATED PROTEIN 2"/>
    <property type="match status" value="1"/>
</dbReference>
<dbReference type="InterPro" id="IPR040026">
    <property type="entry name" value="FliD"/>
</dbReference>
<keyword evidence="4 5" id="KW-0975">Bacterial flagellum</keyword>
<name>A0A1H9EHD6_9BACI</name>
<dbReference type="InterPro" id="IPR010809">
    <property type="entry name" value="FliD_C"/>
</dbReference>
<dbReference type="GO" id="GO:0009421">
    <property type="term" value="C:bacterial-type flagellum filament cap"/>
    <property type="evidence" value="ECO:0007669"/>
    <property type="project" value="InterPro"/>
</dbReference>
<dbReference type="Pfam" id="PF02465">
    <property type="entry name" value="FliD_N"/>
    <property type="match status" value="1"/>
</dbReference>
<keyword evidence="5" id="KW-0964">Secreted</keyword>
<reference evidence="8 9" key="1">
    <citation type="submission" date="2016-10" db="EMBL/GenBank/DDBJ databases">
        <authorList>
            <person name="de Groot N.N."/>
        </authorList>
    </citation>
    <scope>NUCLEOTIDE SEQUENCE [LARGE SCALE GENOMIC DNA]</scope>
    <source>
        <strain evidence="8 9">DSM 21633</strain>
    </source>
</reference>
<dbReference type="STRING" id="571933.SAMN05216362_10965"/>
<evidence type="ECO:0000256" key="3">
    <source>
        <dbReference type="ARBA" id="ARBA00023054"/>
    </source>
</evidence>
<dbReference type="RefSeq" id="WP_256205259.1">
    <property type="nucleotide sequence ID" value="NZ_FOES01000009.1"/>
</dbReference>
<dbReference type="AlphaFoldDB" id="A0A1H9EHD6"/>